<proteinExistence type="predicted"/>
<organism evidence="1 2">
    <name type="scientific">Solanum tuberosum</name>
    <name type="common">Potato</name>
    <dbReference type="NCBI Taxonomy" id="4113"/>
    <lineage>
        <taxon>Eukaryota</taxon>
        <taxon>Viridiplantae</taxon>
        <taxon>Streptophyta</taxon>
        <taxon>Embryophyta</taxon>
        <taxon>Tracheophyta</taxon>
        <taxon>Spermatophyta</taxon>
        <taxon>Magnoliopsida</taxon>
        <taxon>eudicotyledons</taxon>
        <taxon>Gunneridae</taxon>
        <taxon>Pentapetalae</taxon>
        <taxon>asterids</taxon>
        <taxon>lamiids</taxon>
        <taxon>Solanales</taxon>
        <taxon>Solanaceae</taxon>
        <taxon>Solanoideae</taxon>
        <taxon>Solaneae</taxon>
        <taxon>Solanum</taxon>
    </lineage>
</organism>
<protein>
    <submittedName>
        <fullName evidence="1">Uncharacterized protein</fullName>
    </submittedName>
</protein>
<evidence type="ECO:0000313" key="1">
    <source>
        <dbReference type="EMBL" id="KAH0754203.1"/>
    </source>
</evidence>
<reference evidence="1 2" key="1">
    <citation type="journal article" date="2021" name="bioRxiv">
        <title>Chromosome-scale and haplotype-resolved genome assembly of a tetraploid potato cultivar.</title>
        <authorList>
            <person name="Sun H."/>
            <person name="Jiao W.-B."/>
            <person name="Krause K."/>
            <person name="Campoy J.A."/>
            <person name="Goel M."/>
            <person name="Folz-Donahue K."/>
            <person name="Kukat C."/>
            <person name="Huettel B."/>
            <person name="Schneeberger K."/>
        </authorList>
    </citation>
    <scope>NUCLEOTIDE SEQUENCE [LARGE SCALE GENOMIC DNA]</scope>
    <source>
        <strain evidence="1">SolTubOtavaFocal</strain>
        <tissue evidence="1">Leaves</tissue>
    </source>
</reference>
<dbReference type="EMBL" id="JAIVGD010000018">
    <property type="protein sequence ID" value="KAH0754203.1"/>
    <property type="molecule type" value="Genomic_DNA"/>
</dbReference>
<dbReference type="Proteomes" id="UP000826656">
    <property type="component" value="Unassembled WGS sequence"/>
</dbReference>
<keyword evidence="2" id="KW-1185">Reference proteome</keyword>
<accession>A0ABQ7UQS2</accession>
<comment type="caution">
    <text evidence="1">The sequence shown here is derived from an EMBL/GenBank/DDBJ whole genome shotgun (WGS) entry which is preliminary data.</text>
</comment>
<evidence type="ECO:0000313" key="2">
    <source>
        <dbReference type="Proteomes" id="UP000826656"/>
    </source>
</evidence>
<gene>
    <name evidence="1" type="ORF">KY290_024473</name>
</gene>
<name>A0ABQ7UQS2_SOLTU</name>
<sequence>MGGTVFGKQTISANQATTEKAKANLEKVETIKANSNETNLNEGEKEDIAQKFKWRNKRNKNQVINKMKL</sequence>